<evidence type="ECO:0000313" key="2">
    <source>
        <dbReference type="EMBL" id="PMD37703.1"/>
    </source>
</evidence>
<feature type="non-terminal residue" evidence="2">
    <location>
        <position position="198"/>
    </location>
</feature>
<keyword evidence="3" id="KW-1185">Reference proteome</keyword>
<dbReference type="PANTHER" id="PTHR24148:SF82">
    <property type="entry name" value="HETEROKARYON INCOMPATIBILITY DOMAIN-CONTAINING PROTEIN"/>
    <property type="match status" value="1"/>
</dbReference>
<dbReference type="Proteomes" id="UP000235786">
    <property type="component" value="Unassembled WGS sequence"/>
</dbReference>
<dbReference type="InterPro" id="IPR052895">
    <property type="entry name" value="HetReg/Transcr_Mod"/>
</dbReference>
<organism evidence="2 3">
    <name type="scientific">Hyaloscypha variabilis (strain UAMH 11265 / GT02V1 / F)</name>
    <name type="common">Meliniomyces variabilis</name>
    <dbReference type="NCBI Taxonomy" id="1149755"/>
    <lineage>
        <taxon>Eukaryota</taxon>
        <taxon>Fungi</taxon>
        <taxon>Dikarya</taxon>
        <taxon>Ascomycota</taxon>
        <taxon>Pezizomycotina</taxon>
        <taxon>Leotiomycetes</taxon>
        <taxon>Helotiales</taxon>
        <taxon>Hyaloscyphaceae</taxon>
        <taxon>Hyaloscypha</taxon>
        <taxon>Hyaloscypha variabilis</taxon>
    </lineage>
</organism>
<dbReference type="STRING" id="1149755.A0A2J6RGQ2"/>
<proteinExistence type="predicted"/>
<dbReference type="OrthoDB" id="4850726at2759"/>
<dbReference type="Pfam" id="PF06985">
    <property type="entry name" value="HET"/>
    <property type="match status" value="1"/>
</dbReference>
<gene>
    <name evidence="2" type="ORF">L207DRAFT_392046</name>
</gene>
<dbReference type="PANTHER" id="PTHR24148">
    <property type="entry name" value="ANKYRIN REPEAT DOMAIN-CONTAINING PROTEIN 39 HOMOLOG-RELATED"/>
    <property type="match status" value="1"/>
</dbReference>
<feature type="non-terminal residue" evidence="2">
    <location>
        <position position="1"/>
    </location>
</feature>
<sequence>HEYVPLDLVAEEIRLVVLLSAKNRSDPLYAHFAHESIYGNVAYQCLSYTWGTDEKTSELTLNGMTIAIRKNLENALRGLRNETSKTTIWIDAICIDQRNVKERSRQVSRMHQIYENADGVLVWLGEADEDSDLALDFIASKFRGRATESDFGSLHSTQANTASRRAHLWAAVYRLLQRPYFRRMWVVQEIAAASLPTV</sequence>
<dbReference type="EMBL" id="KZ613949">
    <property type="protein sequence ID" value="PMD37703.1"/>
    <property type="molecule type" value="Genomic_DNA"/>
</dbReference>
<evidence type="ECO:0000313" key="3">
    <source>
        <dbReference type="Proteomes" id="UP000235786"/>
    </source>
</evidence>
<protein>
    <submittedName>
        <fullName evidence="2">HET-domain-containing protein</fullName>
    </submittedName>
</protein>
<dbReference type="AlphaFoldDB" id="A0A2J6RGQ2"/>
<name>A0A2J6RGQ2_HYAVF</name>
<accession>A0A2J6RGQ2</accession>
<evidence type="ECO:0000259" key="1">
    <source>
        <dbReference type="Pfam" id="PF06985"/>
    </source>
</evidence>
<reference evidence="2 3" key="1">
    <citation type="submission" date="2016-04" db="EMBL/GenBank/DDBJ databases">
        <title>A degradative enzymes factory behind the ericoid mycorrhizal symbiosis.</title>
        <authorList>
            <consortium name="DOE Joint Genome Institute"/>
            <person name="Martino E."/>
            <person name="Morin E."/>
            <person name="Grelet G."/>
            <person name="Kuo A."/>
            <person name="Kohler A."/>
            <person name="Daghino S."/>
            <person name="Barry K."/>
            <person name="Choi C."/>
            <person name="Cichocki N."/>
            <person name="Clum A."/>
            <person name="Copeland A."/>
            <person name="Hainaut M."/>
            <person name="Haridas S."/>
            <person name="Labutti K."/>
            <person name="Lindquist E."/>
            <person name="Lipzen A."/>
            <person name="Khouja H.-R."/>
            <person name="Murat C."/>
            <person name="Ohm R."/>
            <person name="Olson A."/>
            <person name="Spatafora J."/>
            <person name="Veneault-Fourrey C."/>
            <person name="Henrissat B."/>
            <person name="Grigoriev I."/>
            <person name="Martin F."/>
            <person name="Perotto S."/>
        </authorList>
    </citation>
    <scope>NUCLEOTIDE SEQUENCE [LARGE SCALE GENOMIC DNA]</scope>
    <source>
        <strain evidence="2 3">F</strain>
    </source>
</reference>
<dbReference type="InterPro" id="IPR010730">
    <property type="entry name" value="HET"/>
</dbReference>
<feature type="domain" description="Heterokaryon incompatibility" evidence="1">
    <location>
        <begin position="43"/>
        <end position="189"/>
    </location>
</feature>